<protein>
    <submittedName>
        <fullName evidence="2">MarR family transcriptional regulator</fullName>
    </submittedName>
</protein>
<accession>A0A095TFB2</accession>
<dbReference type="SUPFAM" id="SSF46785">
    <property type="entry name" value="Winged helix' DNA-binding domain"/>
    <property type="match status" value="1"/>
</dbReference>
<dbReference type="RefSeq" id="WP_038019295.1">
    <property type="nucleotide sequence ID" value="NZ_JPKR02000004.1"/>
</dbReference>
<sequence>MKIKPGLGELLRYLAELVDKGSEETYRNMNIRYRPRFTPVLRAMHEGAVTIQDVTAATRLTQGAVSQSVALMEQEGIVSRQQLSDGRSSALTLTPEGEALTRRLLSHWEAIFGAIATLEQDAGWPVMRSLETLIHCLETRGFQERIALASASSSVIGEQHAINRK</sequence>
<evidence type="ECO:0000313" key="3">
    <source>
        <dbReference type="Proteomes" id="UP000029577"/>
    </source>
</evidence>
<dbReference type="Gene3D" id="1.10.10.10">
    <property type="entry name" value="Winged helix-like DNA-binding domain superfamily/Winged helix DNA-binding domain"/>
    <property type="match status" value="1"/>
</dbReference>
<dbReference type="Proteomes" id="UP000029577">
    <property type="component" value="Unassembled WGS sequence"/>
</dbReference>
<dbReference type="EMBL" id="JPKR02000004">
    <property type="protein sequence ID" value="KGD75397.1"/>
    <property type="molecule type" value="Genomic_DNA"/>
</dbReference>
<proteinExistence type="predicted"/>
<dbReference type="AlphaFoldDB" id="A0A095TFB2"/>
<dbReference type="InterPro" id="IPR000835">
    <property type="entry name" value="HTH_MarR-typ"/>
</dbReference>
<dbReference type="STRING" id="642227.HA49_06170"/>
<gene>
    <name evidence="2" type="ORF">HA49_06170</name>
</gene>
<comment type="caution">
    <text evidence="2">The sequence shown here is derived from an EMBL/GenBank/DDBJ whole genome shotgun (WGS) entry which is preliminary data.</text>
</comment>
<name>A0A095TFB2_9GAMM</name>
<feature type="domain" description="HTH marR-type" evidence="1">
    <location>
        <begin position="40"/>
        <end position="87"/>
    </location>
</feature>
<organism evidence="2 3">
    <name type="scientific">Tatumella morbirosei</name>
    <dbReference type="NCBI Taxonomy" id="642227"/>
    <lineage>
        <taxon>Bacteria</taxon>
        <taxon>Pseudomonadati</taxon>
        <taxon>Pseudomonadota</taxon>
        <taxon>Gammaproteobacteria</taxon>
        <taxon>Enterobacterales</taxon>
        <taxon>Erwiniaceae</taxon>
        <taxon>Tatumella</taxon>
    </lineage>
</organism>
<dbReference type="OrthoDB" id="3211876at2"/>
<reference evidence="2" key="1">
    <citation type="submission" date="2014-12" db="EMBL/GenBank/DDBJ databases">
        <title>The draft genome of the Tatumella morbirosei type strain, LMG23360T isolated from pineapple rot.</title>
        <authorList>
            <person name="Smits T.H."/>
            <person name="Palmer M."/>
            <person name="Venter S.N."/>
            <person name="Duffy B."/>
            <person name="Steenkamp E.T."/>
            <person name="Chan W.Y."/>
            <person name="Coutinho T.A."/>
            <person name="Coetzee M.P."/>
            <person name="De Maayer P."/>
        </authorList>
    </citation>
    <scope>NUCLEOTIDE SEQUENCE [LARGE SCALE GENOMIC DNA]</scope>
    <source>
        <strain evidence="2">LMG 23360</strain>
    </source>
</reference>
<dbReference type="InterPro" id="IPR036388">
    <property type="entry name" value="WH-like_DNA-bd_sf"/>
</dbReference>
<dbReference type="eggNOG" id="COG1846">
    <property type="taxonomic scope" value="Bacteria"/>
</dbReference>
<keyword evidence="3" id="KW-1185">Reference proteome</keyword>
<evidence type="ECO:0000259" key="1">
    <source>
        <dbReference type="Pfam" id="PF12802"/>
    </source>
</evidence>
<dbReference type="GO" id="GO:0003700">
    <property type="term" value="F:DNA-binding transcription factor activity"/>
    <property type="evidence" value="ECO:0007669"/>
    <property type="project" value="InterPro"/>
</dbReference>
<dbReference type="InterPro" id="IPR036390">
    <property type="entry name" value="WH_DNA-bd_sf"/>
</dbReference>
<dbReference type="Pfam" id="PF12802">
    <property type="entry name" value="MarR_2"/>
    <property type="match status" value="1"/>
</dbReference>
<evidence type="ECO:0000313" key="2">
    <source>
        <dbReference type="EMBL" id="KGD75397.1"/>
    </source>
</evidence>